<gene>
    <name evidence="3" type="ORF">KIPB_006914</name>
</gene>
<feature type="compositionally biased region" description="Low complexity" evidence="1">
    <location>
        <begin position="164"/>
        <end position="179"/>
    </location>
</feature>
<feature type="region of interest" description="Disordered" evidence="1">
    <location>
        <begin position="243"/>
        <end position="321"/>
    </location>
</feature>
<feature type="region of interest" description="Disordered" evidence="1">
    <location>
        <begin position="1"/>
        <end position="44"/>
    </location>
</feature>
<feature type="region of interest" description="Disordered" evidence="1">
    <location>
        <begin position="164"/>
        <end position="207"/>
    </location>
</feature>
<keyword evidence="2" id="KW-0472">Membrane</keyword>
<name>A0A9K3GK47_9EUKA</name>
<organism evidence="3 4">
    <name type="scientific">Kipferlia bialata</name>
    <dbReference type="NCBI Taxonomy" id="797122"/>
    <lineage>
        <taxon>Eukaryota</taxon>
        <taxon>Metamonada</taxon>
        <taxon>Carpediemonas-like organisms</taxon>
        <taxon>Kipferlia</taxon>
    </lineage>
</organism>
<dbReference type="Proteomes" id="UP000265618">
    <property type="component" value="Unassembled WGS sequence"/>
</dbReference>
<accession>A0A9K3GK47</accession>
<evidence type="ECO:0000256" key="1">
    <source>
        <dbReference type="SAM" id="MobiDB-lite"/>
    </source>
</evidence>
<protein>
    <recommendedName>
        <fullName evidence="5">Transmembrane protein</fullName>
    </recommendedName>
</protein>
<evidence type="ECO:0000313" key="4">
    <source>
        <dbReference type="Proteomes" id="UP000265618"/>
    </source>
</evidence>
<sequence length="545" mass="58338">MLLNEDSPHTTHQESQTRPQKGQSQSPCVDESSDATHPVQQSPLLARRGLRRASLSLTVLDPDTNDTGSVRCTDVLASVPDPCNTVPSDPDQSLSDCGCESESIEISESSDVLITTPLAVFPLPPSFDQSEASPGMASTRTPLDGGGLRPGCVHSPRCALSGLSRGSLPSPVPLSSPTSPFGPREGTFGSIPTAAPESPRSHTNDDHGLAALCQDLEERSAKSNVWDEIVESSQDAELMRRILSHGPSGSPRRGGSKRNTSSVSSGGHPHTKGRGVSEGRSVPESQGSVHGHSLNRLSGADGASSVVDSVSESTSGDVSHFSLHPSLPLPLPLPLSGMSPGVCDTEDRTPALPCSPHVQAVRTVMERLAREKSRRATLLSRVYGRVASRTSDPAGVSLDTDGGAGEREWDQWQWEAWEDRRRQDEVRSATQLHRSTLSRLLYGAPIPHNRKNIGWSGTLTERNNTVVCLCLLPSCIPAVLALEADEDMLVKYRMMSVLLALFGLCAVLMYSLFMSFGTNLPAPGKECATYLFATWDFSIPRQASV</sequence>
<evidence type="ECO:0008006" key="5">
    <source>
        <dbReference type="Google" id="ProtNLM"/>
    </source>
</evidence>
<keyword evidence="2" id="KW-0812">Transmembrane</keyword>
<evidence type="ECO:0000256" key="2">
    <source>
        <dbReference type="SAM" id="Phobius"/>
    </source>
</evidence>
<proteinExistence type="predicted"/>
<dbReference type="EMBL" id="BDIP01001857">
    <property type="protein sequence ID" value="GIQ85275.1"/>
    <property type="molecule type" value="Genomic_DNA"/>
</dbReference>
<evidence type="ECO:0000313" key="3">
    <source>
        <dbReference type="EMBL" id="GIQ85275.1"/>
    </source>
</evidence>
<feature type="transmembrane region" description="Helical" evidence="2">
    <location>
        <begin position="494"/>
        <end position="513"/>
    </location>
</feature>
<reference evidence="3 4" key="1">
    <citation type="journal article" date="2018" name="PLoS ONE">
        <title>The draft genome of Kipferlia bialata reveals reductive genome evolution in fornicate parasites.</title>
        <authorList>
            <person name="Tanifuji G."/>
            <person name="Takabayashi S."/>
            <person name="Kume K."/>
            <person name="Takagi M."/>
            <person name="Nakayama T."/>
            <person name="Kamikawa R."/>
            <person name="Inagaki Y."/>
            <person name="Hashimoto T."/>
        </authorList>
    </citation>
    <scope>NUCLEOTIDE SEQUENCE [LARGE SCALE GENOMIC DNA]</scope>
    <source>
        <strain evidence="3">NY0173</strain>
    </source>
</reference>
<feature type="compositionally biased region" description="Basic and acidic residues" evidence="1">
    <location>
        <begin position="1"/>
        <end position="12"/>
    </location>
</feature>
<feature type="non-terminal residue" evidence="3">
    <location>
        <position position="1"/>
    </location>
</feature>
<feature type="compositionally biased region" description="Low complexity" evidence="1">
    <location>
        <begin position="244"/>
        <end position="253"/>
    </location>
</feature>
<feature type="compositionally biased region" description="Polar residues" evidence="1">
    <location>
        <begin position="13"/>
        <end position="27"/>
    </location>
</feature>
<keyword evidence="4" id="KW-1185">Reference proteome</keyword>
<comment type="caution">
    <text evidence="3">The sequence shown here is derived from an EMBL/GenBank/DDBJ whole genome shotgun (WGS) entry which is preliminary data.</text>
</comment>
<feature type="compositionally biased region" description="Low complexity" evidence="1">
    <location>
        <begin position="298"/>
        <end position="321"/>
    </location>
</feature>
<keyword evidence="2" id="KW-1133">Transmembrane helix</keyword>
<dbReference type="AlphaFoldDB" id="A0A9K3GK47"/>